<name>A0A0B5J0I5_9VIRU</name>
<sequence length="144" mass="15811">MNSSGVPPEVRPMGRPRVPLLGHRVSVCGAPSGGRSEATTMGASSFATEIAVTCCRPATTKNDDRDCSFSFCFCAKTKKHVFASPPLRPCAIGPADTMKKGIESKKYPLVYCFWPEEEAKVDRPRLQQRPCRPVCCRLLLHTLL</sequence>
<dbReference type="Proteomes" id="UP000202511">
    <property type="component" value="Segment"/>
</dbReference>
<dbReference type="GeneID" id="23461901"/>
<dbReference type="KEGG" id="vg:23461901"/>
<dbReference type="EMBL" id="KP136319">
    <property type="protein sequence ID" value="AJF96984.1"/>
    <property type="molecule type" value="Genomic_DNA"/>
</dbReference>
<protein>
    <submittedName>
        <fullName evidence="1">Uncharacterized protein</fullName>
    </submittedName>
</protein>
<organism evidence="1 2">
    <name type="scientific">Pandoravirus inopinatum</name>
    <dbReference type="NCBI Taxonomy" id="1605721"/>
    <lineage>
        <taxon>Viruses</taxon>
        <taxon>Pandoravirus</taxon>
    </lineage>
</organism>
<evidence type="ECO:0000313" key="1">
    <source>
        <dbReference type="EMBL" id="AJF96984.1"/>
    </source>
</evidence>
<proteinExistence type="predicted"/>
<dbReference type="RefSeq" id="YP_009119219.1">
    <property type="nucleotide sequence ID" value="NC_026440.1"/>
</dbReference>
<accession>A0A0B5J0I5</accession>
<reference evidence="1 2" key="1">
    <citation type="journal article" date="2015" name="Parasitol. Res.">
        <title>Viruses in close associations with free-living amoebae.</title>
        <authorList>
            <person name="Scheid P."/>
        </authorList>
    </citation>
    <scope>NUCLEOTIDE SEQUENCE [LARGE SCALE GENOMIC DNA]</scope>
    <source>
        <strain evidence="1">KlaHel</strain>
    </source>
</reference>
<evidence type="ECO:0000313" key="2">
    <source>
        <dbReference type="Proteomes" id="UP000202511"/>
    </source>
</evidence>